<evidence type="ECO:0000256" key="7">
    <source>
        <dbReference type="SAM" id="Phobius"/>
    </source>
</evidence>
<dbReference type="AlphaFoldDB" id="A0A7F8Q9Z9"/>
<keyword evidence="6 7" id="KW-0472">Membrane</keyword>
<keyword evidence="4" id="KW-0813">Transport</keyword>
<evidence type="ECO:0000256" key="5">
    <source>
        <dbReference type="ARBA" id="ARBA00022989"/>
    </source>
</evidence>
<keyword evidence="3 7" id="KW-0812">Transmembrane</keyword>
<evidence type="ECO:0000256" key="2">
    <source>
        <dbReference type="ARBA" id="ARBA00006528"/>
    </source>
</evidence>
<dbReference type="Proteomes" id="UP000245341">
    <property type="component" value="Unplaced"/>
</dbReference>
<evidence type="ECO:0000313" key="8">
    <source>
        <dbReference type="Proteomes" id="UP000245341"/>
    </source>
</evidence>
<keyword evidence="4" id="KW-0769">Symport</keyword>
<dbReference type="GeneID" id="102745433"/>
<dbReference type="Gene3D" id="1.20.1530.20">
    <property type="match status" value="1"/>
</dbReference>
<dbReference type="GO" id="GO:0008508">
    <property type="term" value="F:bile acid:sodium symporter activity"/>
    <property type="evidence" value="ECO:0007669"/>
    <property type="project" value="TreeGrafter"/>
</dbReference>
<accession>A0A7F8Q9Z9</accession>
<dbReference type="PANTHER" id="PTHR10361">
    <property type="entry name" value="SODIUM-BILE ACID COTRANSPORTER"/>
    <property type="match status" value="1"/>
</dbReference>
<comment type="similarity">
    <text evidence="2">Belongs to the bile acid:sodium symporter (BASS) (TC 2.A.28) family.</text>
</comment>
<dbReference type="InterPro" id="IPR004710">
    <property type="entry name" value="Bilac:Na_transpt"/>
</dbReference>
<organism evidence="8 9">
    <name type="scientific">Leptonychotes weddellii</name>
    <name type="common">Weddell seal</name>
    <name type="synonym">Otaria weddellii</name>
    <dbReference type="NCBI Taxonomy" id="9713"/>
    <lineage>
        <taxon>Eukaryota</taxon>
        <taxon>Metazoa</taxon>
        <taxon>Chordata</taxon>
        <taxon>Craniata</taxon>
        <taxon>Vertebrata</taxon>
        <taxon>Euteleostomi</taxon>
        <taxon>Mammalia</taxon>
        <taxon>Eutheria</taxon>
        <taxon>Laurasiatheria</taxon>
        <taxon>Carnivora</taxon>
        <taxon>Caniformia</taxon>
        <taxon>Pinnipedia</taxon>
        <taxon>Phocidae</taxon>
        <taxon>Monachinae</taxon>
        <taxon>Lobodontini</taxon>
        <taxon>Leptonychotes</taxon>
    </lineage>
</organism>
<dbReference type="InterPro" id="IPR038770">
    <property type="entry name" value="Na+/solute_symporter_sf"/>
</dbReference>
<feature type="transmembrane region" description="Helical" evidence="7">
    <location>
        <begin position="7"/>
        <end position="25"/>
    </location>
</feature>
<evidence type="ECO:0000313" key="9">
    <source>
        <dbReference type="RefSeq" id="XP_030877386.1"/>
    </source>
</evidence>
<evidence type="ECO:0000256" key="4">
    <source>
        <dbReference type="ARBA" id="ARBA00022847"/>
    </source>
</evidence>
<evidence type="ECO:0000256" key="1">
    <source>
        <dbReference type="ARBA" id="ARBA00004141"/>
    </source>
</evidence>
<reference evidence="9" key="1">
    <citation type="submission" date="2025-08" db="UniProtKB">
        <authorList>
            <consortium name="RefSeq"/>
        </authorList>
    </citation>
    <scope>IDENTIFICATION</scope>
    <source>
        <tissue evidence="9">Liver</tissue>
    </source>
</reference>
<evidence type="ECO:0000256" key="6">
    <source>
        <dbReference type="ARBA" id="ARBA00023136"/>
    </source>
</evidence>
<proteinExistence type="inferred from homology"/>
<sequence>MTTCSTFFALGMMPFLLYVYSRGIYDGDLKSKIPYKGIVVSLVLVLIPCTIGIFLNAKRPQYVRYVHKGRGSKLVLRKDSASGQPSLQVLLLGSSRVGSSFGPETKKIFP</sequence>
<keyword evidence="5 7" id="KW-1133">Transmembrane helix</keyword>
<gene>
    <name evidence="9" type="primary">LOC102745433</name>
</gene>
<dbReference type="InterPro" id="IPR002657">
    <property type="entry name" value="BilAc:Na_symport/Acr3"/>
</dbReference>
<feature type="transmembrane region" description="Helical" evidence="7">
    <location>
        <begin position="37"/>
        <end position="55"/>
    </location>
</feature>
<protein>
    <submittedName>
        <fullName evidence="9">Sodium/bile acid cotransporter-like isoform X2</fullName>
    </submittedName>
</protein>
<comment type="subcellular location">
    <subcellularLocation>
        <location evidence="1">Membrane</location>
        <topology evidence="1">Multi-pass membrane protein</topology>
    </subcellularLocation>
</comment>
<dbReference type="RefSeq" id="XP_030877386.1">
    <property type="nucleotide sequence ID" value="XM_031021526.1"/>
</dbReference>
<dbReference type="PANTHER" id="PTHR10361:SF40">
    <property type="entry name" value="HEPATIC SODIUM_BILE ACID COTRANSPORTER"/>
    <property type="match status" value="1"/>
</dbReference>
<evidence type="ECO:0000256" key="3">
    <source>
        <dbReference type="ARBA" id="ARBA00022692"/>
    </source>
</evidence>
<keyword evidence="8" id="KW-1185">Reference proteome</keyword>
<dbReference type="Pfam" id="PF01758">
    <property type="entry name" value="SBF"/>
    <property type="match status" value="1"/>
</dbReference>
<name>A0A7F8Q9Z9_LEPWE</name>
<dbReference type="GO" id="GO:0016020">
    <property type="term" value="C:membrane"/>
    <property type="evidence" value="ECO:0007669"/>
    <property type="project" value="UniProtKB-SubCell"/>
</dbReference>